<keyword evidence="3" id="KW-1185">Reference proteome</keyword>
<feature type="transmembrane region" description="Helical" evidence="1">
    <location>
        <begin position="254"/>
        <end position="276"/>
    </location>
</feature>
<feature type="transmembrane region" description="Helical" evidence="1">
    <location>
        <begin position="47"/>
        <end position="70"/>
    </location>
</feature>
<feature type="transmembrane region" description="Helical" evidence="1">
    <location>
        <begin position="6"/>
        <end position="35"/>
    </location>
</feature>
<reference evidence="2" key="1">
    <citation type="submission" date="2022-01" db="EMBL/GenBank/DDBJ databases">
        <title>Genome Sequence Resource for Two Populations of Ditylenchus destructor, the Migratory Endoparasitic Phytonematode.</title>
        <authorList>
            <person name="Zhang H."/>
            <person name="Lin R."/>
            <person name="Xie B."/>
        </authorList>
    </citation>
    <scope>NUCLEOTIDE SEQUENCE</scope>
    <source>
        <strain evidence="2">BazhouSP</strain>
    </source>
</reference>
<dbReference type="AlphaFoldDB" id="A0AAD4MLD6"/>
<gene>
    <name evidence="2" type="ORF">DdX_18090</name>
</gene>
<feature type="transmembrane region" description="Helical" evidence="1">
    <location>
        <begin position="179"/>
        <end position="203"/>
    </location>
</feature>
<accession>A0AAD4MLD6</accession>
<keyword evidence="1" id="KW-0812">Transmembrane</keyword>
<proteinExistence type="predicted"/>
<name>A0AAD4MLD6_9BILA</name>
<dbReference type="EMBL" id="JAKKPZ010000234">
    <property type="protein sequence ID" value="KAI1698112.1"/>
    <property type="molecule type" value="Genomic_DNA"/>
</dbReference>
<dbReference type="SUPFAM" id="SSF81321">
    <property type="entry name" value="Family A G protein-coupled receptor-like"/>
    <property type="match status" value="1"/>
</dbReference>
<feature type="transmembrane region" description="Helical" evidence="1">
    <location>
        <begin position="82"/>
        <end position="108"/>
    </location>
</feature>
<feature type="transmembrane region" description="Helical" evidence="1">
    <location>
        <begin position="224"/>
        <end position="242"/>
    </location>
</feature>
<dbReference type="Gene3D" id="1.20.1070.10">
    <property type="entry name" value="Rhodopsin 7-helix transmembrane proteins"/>
    <property type="match status" value="1"/>
</dbReference>
<organism evidence="2 3">
    <name type="scientific">Ditylenchus destructor</name>
    <dbReference type="NCBI Taxonomy" id="166010"/>
    <lineage>
        <taxon>Eukaryota</taxon>
        <taxon>Metazoa</taxon>
        <taxon>Ecdysozoa</taxon>
        <taxon>Nematoda</taxon>
        <taxon>Chromadorea</taxon>
        <taxon>Rhabditida</taxon>
        <taxon>Tylenchina</taxon>
        <taxon>Tylenchomorpha</taxon>
        <taxon>Sphaerularioidea</taxon>
        <taxon>Anguinidae</taxon>
        <taxon>Anguininae</taxon>
        <taxon>Ditylenchus</taxon>
    </lineage>
</organism>
<comment type="caution">
    <text evidence="2">The sequence shown here is derived from an EMBL/GenBank/DDBJ whole genome shotgun (WGS) entry which is preliminary data.</text>
</comment>
<keyword evidence="1" id="KW-1133">Transmembrane helix</keyword>
<evidence type="ECO:0000313" key="3">
    <source>
        <dbReference type="Proteomes" id="UP001201812"/>
    </source>
</evidence>
<evidence type="ECO:0000256" key="1">
    <source>
        <dbReference type="SAM" id="Phobius"/>
    </source>
</evidence>
<dbReference type="PANTHER" id="PTHR22718">
    <property type="entry name" value="SERPENTINE RECEPTOR, CLASS X"/>
    <property type="match status" value="1"/>
</dbReference>
<dbReference type="Proteomes" id="UP001201812">
    <property type="component" value="Unassembled WGS sequence"/>
</dbReference>
<sequence>MNPPGSGGIISIVCLIISVPLFLLQLSTLPIFLIYENYRKNVCFRILFTNAITDSIILGVMAIYAAINLLTVGEMSLWVEKIGAAIMMQIFCLVVLQHFLLAVNRLIIILRSRYLGSKSFCDEEREAKIFNAAHIFIWIAYFVNVAAFLTSYFGGRFDREKSSFYYDLSLPYTDTYHNVAFWIVNIFPLICFGIYMVIIALAMESRRRMQRGEAAEALLSSFEQRLLIQAAILYSVMFALILEWKLLGGLSIEWQAALIEVPYLFYCGLNPILFLTMNKEFRNRYKTVILSKPMELARTISSSASSNVRSKSSNMTTPI</sequence>
<evidence type="ECO:0000313" key="2">
    <source>
        <dbReference type="EMBL" id="KAI1698112.1"/>
    </source>
</evidence>
<feature type="transmembrane region" description="Helical" evidence="1">
    <location>
        <begin position="129"/>
        <end position="153"/>
    </location>
</feature>
<keyword evidence="1" id="KW-0472">Membrane</keyword>
<protein>
    <submittedName>
        <fullName evidence="2">Uncharacterized protein</fullName>
    </submittedName>
</protein>
<dbReference type="PANTHER" id="PTHR22718:SF11">
    <property type="entry name" value="7TM GPCR SERPENTINE RECEPTOR CLASS X (SRX) DOMAIN-CONTAINING PROTEIN"/>
    <property type="match status" value="1"/>
</dbReference>